<keyword evidence="1" id="KW-1133">Transmembrane helix</keyword>
<evidence type="ECO:0008006" key="4">
    <source>
        <dbReference type="Google" id="ProtNLM"/>
    </source>
</evidence>
<feature type="transmembrane region" description="Helical" evidence="1">
    <location>
        <begin position="94"/>
        <end position="116"/>
    </location>
</feature>
<dbReference type="RefSeq" id="WP_209971043.1">
    <property type="nucleotide sequence ID" value="NZ_JAGGLB010000004.1"/>
</dbReference>
<feature type="transmembrane region" description="Helical" evidence="1">
    <location>
        <begin position="136"/>
        <end position="160"/>
    </location>
</feature>
<protein>
    <recommendedName>
        <fullName evidence="4">MotA/TolQ/ExbB proton channel domain-containing protein</fullName>
    </recommendedName>
</protein>
<gene>
    <name evidence="2" type="ORF">J2Z66_001857</name>
</gene>
<keyword evidence="1" id="KW-0472">Membrane</keyword>
<proteinExistence type="predicted"/>
<evidence type="ECO:0000256" key="1">
    <source>
        <dbReference type="SAM" id="Phobius"/>
    </source>
</evidence>
<evidence type="ECO:0000313" key="3">
    <source>
        <dbReference type="Proteomes" id="UP001519287"/>
    </source>
</evidence>
<sequence>MSNSWIIWGTAGLAVLIYCLYQSMRTSAFLSWIEQPLWKHYQDWDNNVPQRNRRKRKRRRQHKGYQRDHYAYSLLSADKLKEIRIIMKSKDHGATFLQTLLDLSWKLALPVLAFLWGMNLLDPAASNRQENKLSEAILPVFDSFGWIAAVVCAFALILFLQRLFTIKRSRSIQYHVLVIDQVLEDLDNLDSAGTQS</sequence>
<dbReference type="Proteomes" id="UP001519287">
    <property type="component" value="Unassembled WGS sequence"/>
</dbReference>
<accession>A0ABS4IRQ4</accession>
<evidence type="ECO:0000313" key="2">
    <source>
        <dbReference type="EMBL" id="MBP1990259.1"/>
    </source>
</evidence>
<keyword evidence="1" id="KW-0812">Transmembrane</keyword>
<organism evidence="2 3">
    <name type="scientific">Paenibacillus eucommiae</name>
    <dbReference type="NCBI Taxonomy" id="1355755"/>
    <lineage>
        <taxon>Bacteria</taxon>
        <taxon>Bacillati</taxon>
        <taxon>Bacillota</taxon>
        <taxon>Bacilli</taxon>
        <taxon>Bacillales</taxon>
        <taxon>Paenibacillaceae</taxon>
        <taxon>Paenibacillus</taxon>
    </lineage>
</organism>
<name>A0ABS4IRQ4_9BACL</name>
<reference evidence="2 3" key="1">
    <citation type="submission" date="2021-03" db="EMBL/GenBank/DDBJ databases">
        <title>Genomic Encyclopedia of Type Strains, Phase IV (KMG-IV): sequencing the most valuable type-strain genomes for metagenomic binning, comparative biology and taxonomic classification.</title>
        <authorList>
            <person name="Goeker M."/>
        </authorList>
    </citation>
    <scope>NUCLEOTIDE SEQUENCE [LARGE SCALE GENOMIC DNA]</scope>
    <source>
        <strain evidence="2 3">DSM 26048</strain>
    </source>
</reference>
<dbReference type="EMBL" id="JAGGLB010000004">
    <property type="protein sequence ID" value="MBP1990259.1"/>
    <property type="molecule type" value="Genomic_DNA"/>
</dbReference>
<keyword evidence="3" id="KW-1185">Reference proteome</keyword>
<feature type="transmembrane region" description="Helical" evidence="1">
    <location>
        <begin position="6"/>
        <end position="21"/>
    </location>
</feature>
<comment type="caution">
    <text evidence="2">The sequence shown here is derived from an EMBL/GenBank/DDBJ whole genome shotgun (WGS) entry which is preliminary data.</text>
</comment>